<evidence type="ECO:0000256" key="2">
    <source>
        <dbReference type="SAM" id="SignalP"/>
    </source>
</evidence>
<evidence type="ECO:0000259" key="3">
    <source>
        <dbReference type="Pfam" id="PF02462"/>
    </source>
</evidence>
<dbReference type="SUPFAM" id="SSF56925">
    <property type="entry name" value="OMPA-like"/>
    <property type="match status" value="1"/>
</dbReference>
<dbReference type="Gene3D" id="2.40.160.20">
    <property type="match status" value="1"/>
</dbReference>
<keyword evidence="2" id="KW-0732">Signal</keyword>
<gene>
    <name evidence="4" type="ORF">QV01_09660</name>
</gene>
<sequence>MKKLLVIALGALAVASVANAEVYVQGDLGYSKLKTSGLNHGNISDSNLEPSVAVGYKMGDWRAAVDYTNYGKAKGSYNDGTVKGHTKAKAQGFGVSAIYDIDLNAPIKPYVGARLSANSVKVTDSYVDSTGSHNDKDSSTKLGYGAMVGANYGLAPSLDLNTALEYNRLGNWSGVKLNQYGLKVGLKYSF</sequence>
<dbReference type="RefSeq" id="WP_065239863.1">
    <property type="nucleotide sequence ID" value="NZ_JTJM01000053.1"/>
</dbReference>
<dbReference type="GO" id="GO:0015288">
    <property type="term" value="F:porin activity"/>
    <property type="evidence" value="ECO:0007669"/>
    <property type="project" value="InterPro"/>
</dbReference>
<feature type="chain" id="PRO_5008358715" evidence="2">
    <location>
        <begin position="21"/>
        <end position="190"/>
    </location>
</feature>
<accession>A0A1A7NNU0</accession>
<feature type="signal peptide" evidence="2">
    <location>
        <begin position="1"/>
        <end position="20"/>
    </location>
</feature>
<reference evidence="4 5" key="1">
    <citation type="submission" date="2014-11" db="EMBL/GenBank/DDBJ databases">
        <title>Pan-genome of Gallibacterium spp.</title>
        <authorList>
            <person name="Kudirkiene E."/>
            <person name="Bojesen A.M."/>
        </authorList>
    </citation>
    <scope>NUCLEOTIDE SEQUENCE [LARGE SCALE GENOMIC DNA]</scope>
    <source>
        <strain evidence="4 5">F151</strain>
    </source>
</reference>
<comment type="caution">
    <text evidence="4">The sequence shown here is derived from an EMBL/GenBank/DDBJ whole genome shotgun (WGS) entry which is preliminary data.</text>
</comment>
<protein>
    <submittedName>
        <fullName evidence="4">Porin</fullName>
    </submittedName>
</protein>
<dbReference type="InterPro" id="IPR003394">
    <property type="entry name" value="Porin_opacity"/>
</dbReference>
<evidence type="ECO:0000313" key="5">
    <source>
        <dbReference type="Proteomes" id="UP000243558"/>
    </source>
</evidence>
<dbReference type="EMBL" id="JTJM01000053">
    <property type="protein sequence ID" value="OBW90739.1"/>
    <property type="molecule type" value="Genomic_DNA"/>
</dbReference>
<keyword evidence="5" id="KW-1185">Reference proteome</keyword>
<dbReference type="Proteomes" id="UP000243558">
    <property type="component" value="Unassembled WGS sequence"/>
</dbReference>
<dbReference type="OrthoDB" id="6648740at2"/>
<comment type="similarity">
    <text evidence="1">Belongs to the opacity porin family.</text>
</comment>
<dbReference type="Pfam" id="PF02462">
    <property type="entry name" value="Opacity"/>
    <property type="match status" value="1"/>
</dbReference>
<dbReference type="GO" id="GO:0009279">
    <property type="term" value="C:cell outer membrane"/>
    <property type="evidence" value="ECO:0007669"/>
    <property type="project" value="UniProtKB-ARBA"/>
</dbReference>
<evidence type="ECO:0000256" key="1">
    <source>
        <dbReference type="ARBA" id="ARBA00009830"/>
    </source>
</evidence>
<dbReference type="AlphaFoldDB" id="A0A1A7NNU0"/>
<evidence type="ECO:0000313" key="4">
    <source>
        <dbReference type="EMBL" id="OBW90739.1"/>
    </source>
</evidence>
<dbReference type="InterPro" id="IPR011250">
    <property type="entry name" value="OMP/PagP_B-barrel"/>
</dbReference>
<organism evidence="4 5">
    <name type="scientific">Gallibacterium genomosp. 3</name>
    <dbReference type="NCBI Taxonomy" id="505345"/>
    <lineage>
        <taxon>Bacteria</taxon>
        <taxon>Pseudomonadati</taxon>
        <taxon>Pseudomonadota</taxon>
        <taxon>Gammaproteobacteria</taxon>
        <taxon>Pasteurellales</taxon>
        <taxon>Pasteurellaceae</taxon>
        <taxon>Gallibacterium</taxon>
    </lineage>
</organism>
<proteinExistence type="inferred from homology"/>
<name>A0A1A7NNU0_9PAST</name>
<feature type="domain" description="Porin opacity type" evidence="3">
    <location>
        <begin position="54"/>
        <end position="190"/>
    </location>
</feature>